<organism evidence="4 5">
    <name type="scientific">Dreissena polymorpha</name>
    <name type="common">Zebra mussel</name>
    <name type="synonym">Mytilus polymorpha</name>
    <dbReference type="NCBI Taxonomy" id="45954"/>
    <lineage>
        <taxon>Eukaryota</taxon>
        <taxon>Metazoa</taxon>
        <taxon>Spiralia</taxon>
        <taxon>Lophotrochozoa</taxon>
        <taxon>Mollusca</taxon>
        <taxon>Bivalvia</taxon>
        <taxon>Autobranchia</taxon>
        <taxon>Heteroconchia</taxon>
        <taxon>Euheterodonta</taxon>
        <taxon>Imparidentia</taxon>
        <taxon>Neoheterodontei</taxon>
        <taxon>Myida</taxon>
        <taxon>Dreissenoidea</taxon>
        <taxon>Dreissenidae</taxon>
        <taxon>Dreissena</taxon>
    </lineage>
</organism>
<dbReference type="PRINTS" id="PR01415">
    <property type="entry name" value="ANKYRIN"/>
</dbReference>
<feature type="repeat" description="ANK" evidence="1">
    <location>
        <begin position="833"/>
        <end position="865"/>
    </location>
</feature>
<dbReference type="PROSITE" id="PS51205">
    <property type="entry name" value="VPS9"/>
    <property type="match status" value="1"/>
</dbReference>
<feature type="repeat" description="ANK" evidence="1">
    <location>
        <begin position="579"/>
        <end position="611"/>
    </location>
</feature>
<dbReference type="InterPro" id="IPR003123">
    <property type="entry name" value="VPS9"/>
</dbReference>
<dbReference type="Gene3D" id="1.20.1050.80">
    <property type="entry name" value="VPS9 domain"/>
    <property type="match status" value="1"/>
</dbReference>
<feature type="domain" description="VPS9" evidence="3">
    <location>
        <begin position="246"/>
        <end position="387"/>
    </location>
</feature>
<keyword evidence="1" id="KW-0040">ANK repeat</keyword>
<dbReference type="SUPFAM" id="SSF109993">
    <property type="entry name" value="VPS9 domain"/>
    <property type="match status" value="1"/>
</dbReference>
<dbReference type="PANTHER" id="PTHR24170">
    <property type="entry name" value="ANKYRIN REPEAT DOMAIN-CONTAINING PROTEIN 27"/>
    <property type="match status" value="1"/>
</dbReference>
<dbReference type="GO" id="GO:0005886">
    <property type="term" value="C:plasma membrane"/>
    <property type="evidence" value="ECO:0007669"/>
    <property type="project" value="TreeGrafter"/>
</dbReference>
<evidence type="ECO:0000256" key="1">
    <source>
        <dbReference type="PROSITE-ProRule" id="PRU00023"/>
    </source>
</evidence>
<dbReference type="GO" id="GO:0005769">
    <property type="term" value="C:early endosome"/>
    <property type="evidence" value="ECO:0007669"/>
    <property type="project" value="TreeGrafter"/>
</dbReference>
<dbReference type="InterPro" id="IPR037191">
    <property type="entry name" value="VPS9_dom_sf"/>
</dbReference>
<dbReference type="Gene3D" id="1.25.40.20">
    <property type="entry name" value="Ankyrin repeat-containing domain"/>
    <property type="match status" value="3"/>
</dbReference>
<dbReference type="AlphaFoldDB" id="A0A9D4DZS7"/>
<reference evidence="4" key="2">
    <citation type="submission" date="2020-11" db="EMBL/GenBank/DDBJ databases">
        <authorList>
            <person name="McCartney M.A."/>
            <person name="Auch B."/>
            <person name="Kono T."/>
            <person name="Mallez S."/>
            <person name="Becker A."/>
            <person name="Gohl D.M."/>
            <person name="Silverstein K.A.T."/>
            <person name="Koren S."/>
            <person name="Bechman K.B."/>
            <person name="Herman A."/>
            <person name="Abrahante J.E."/>
            <person name="Garbe J."/>
        </authorList>
    </citation>
    <scope>NUCLEOTIDE SEQUENCE</scope>
    <source>
        <strain evidence="4">Duluth1</strain>
        <tissue evidence="4">Whole animal</tissue>
    </source>
</reference>
<dbReference type="GO" id="GO:0043005">
    <property type="term" value="C:neuron projection"/>
    <property type="evidence" value="ECO:0007669"/>
    <property type="project" value="TreeGrafter"/>
</dbReference>
<dbReference type="GO" id="GO:0097422">
    <property type="term" value="C:tubular endosome"/>
    <property type="evidence" value="ECO:0007669"/>
    <property type="project" value="TreeGrafter"/>
</dbReference>
<dbReference type="PROSITE" id="PS50297">
    <property type="entry name" value="ANK_REP_REGION"/>
    <property type="match status" value="7"/>
</dbReference>
<proteinExistence type="predicted"/>
<dbReference type="InterPro" id="IPR051248">
    <property type="entry name" value="UPF0507/Ank_repeat_27"/>
</dbReference>
<dbReference type="SMART" id="SM00167">
    <property type="entry name" value="VPS9"/>
    <property type="match status" value="1"/>
</dbReference>
<dbReference type="EMBL" id="JAIWYP010000009">
    <property type="protein sequence ID" value="KAH3770498.1"/>
    <property type="molecule type" value="Genomic_DNA"/>
</dbReference>
<dbReference type="GO" id="GO:0045022">
    <property type="term" value="P:early endosome to late endosome transport"/>
    <property type="evidence" value="ECO:0007669"/>
    <property type="project" value="TreeGrafter"/>
</dbReference>
<sequence>MSRYDEDLYDNPFYTALEKNYHLLLDQASSSHLIVCVPKYELVKDASFSKTDFGDHILLASTDQDDSFTSLTKHHVQILQGQIILGKGYKVAKEVAILFEETFYNSKDESYRVLCVSEVFNRAVEKGNANKSTSPDYSRLPTSYNEFYQLLWGLQGSAKTKENLDKLLLTFCIDYQKFSGPVTPTLVDLVSGQVTRAMQLVLKDSLVKRHISQSDQYISSLKISVENYLMNVVHKHLFATITNCMKSNDSNLNKKNRNLVDTRLEHLHVRAEYEENLPGSRKELSKLNDFSTPFERLQCLKRVVTLLTRPVEAAKSDESLMMATDDLLPLLIYLIIRSPIPNWFANLTYMKHFILTKVAESDEFSFYLATLEAALHFILSGNVKSSKPTQRKPDGGVGRQASTGSFTSAKEKFFQYVQYGDEAAVRLMLKGSRSSSSDDVFSKLCHPLCDCETCLELTASVDSSGAVTPMVRDDMGRTALHLAALYGQAGLIDILSKNGCLADASDFLGRTPLHMAALKGHQNIILLLVHFGGEVRAVDNEGNTPLHLCAKNGHEDCVKAILFLDSLKSRVDVNAGNDMGETPLHLAAKWGYDGIVHFLLECEADPRVRNRRRQAPMDVAQNADIKKALQSVMDEGPPLVISQKPDVSTSLINVPATPITRSPQPSTPRSSNDVMSPYVLLDASQESVGGFQVIDVRSRKDVPMVDNSSKAVMSPVKPAVASLDRPNAHQIERLFKAIKQKDLPLVQFYLGWVEDTSPLPSPDQVTMETMCHPLCQCVKCVNIQRHSMKDALEIDCRNKKGFSPLHICVIENNFDVFEILLMKGALLDIQTTKHITPLHLACYHDRQKMVEELVNHGASVNIHDQHGEIPLHLACARSSPAIVQLLLEAS</sequence>
<dbReference type="GO" id="GO:0048812">
    <property type="term" value="P:neuron projection morphogenesis"/>
    <property type="evidence" value="ECO:0007669"/>
    <property type="project" value="TreeGrafter"/>
</dbReference>
<feature type="region of interest" description="Disordered" evidence="2">
    <location>
        <begin position="384"/>
        <end position="403"/>
    </location>
</feature>
<dbReference type="PANTHER" id="PTHR24170:SF2">
    <property type="entry name" value="ANKYRIN REPEAT DOMAIN-CONTAINING PROTEIN 27"/>
    <property type="match status" value="1"/>
</dbReference>
<dbReference type="Proteomes" id="UP000828390">
    <property type="component" value="Unassembled WGS sequence"/>
</dbReference>
<dbReference type="GO" id="GO:0000149">
    <property type="term" value="F:SNARE binding"/>
    <property type="evidence" value="ECO:0007669"/>
    <property type="project" value="TreeGrafter"/>
</dbReference>
<dbReference type="InterPro" id="IPR036770">
    <property type="entry name" value="Ankyrin_rpt-contain_sf"/>
</dbReference>
<dbReference type="CDD" id="cd22885">
    <property type="entry name" value="ANKRD27_zf1"/>
    <property type="match status" value="1"/>
</dbReference>
<dbReference type="PROSITE" id="PS50088">
    <property type="entry name" value="ANK_REPEAT"/>
    <property type="match status" value="7"/>
</dbReference>
<comment type="caution">
    <text evidence="4">The sequence shown here is derived from an EMBL/GenBank/DDBJ whole genome shotgun (WGS) entry which is preliminary data.</text>
</comment>
<evidence type="ECO:0000313" key="4">
    <source>
        <dbReference type="EMBL" id="KAH3770498.1"/>
    </source>
</evidence>
<dbReference type="Pfam" id="PF02204">
    <property type="entry name" value="VPS9"/>
    <property type="match status" value="1"/>
</dbReference>
<dbReference type="SUPFAM" id="SSF48403">
    <property type="entry name" value="Ankyrin repeat"/>
    <property type="match status" value="2"/>
</dbReference>
<gene>
    <name evidence="4" type="ORF">DPMN_171785</name>
</gene>
<evidence type="ECO:0000313" key="5">
    <source>
        <dbReference type="Proteomes" id="UP000828390"/>
    </source>
</evidence>
<dbReference type="GO" id="GO:0005085">
    <property type="term" value="F:guanyl-nucleotide exchange factor activity"/>
    <property type="evidence" value="ECO:0007669"/>
    <property type="project" value="TreeGrafter"/>
</dbReference>
<evidence type="ECO:0000256" key="2">
    <source>
        <dbReference type="SAM" id="MobiDB-lite"/>
    </source>
</evidence>
<name>A0A9D4DZS7_DREPO</name>
<dbReference type="Pfam" id="PF12796">
    <property type="entry name" value="Ank_2"/>
    <property type="match status" value="2"/>
</dbReference>
<dbReference type="SMART" id="SM00248">
    <property type="entry name" value="ANK"/>
    <property type="match status" value="7"/>
</dbReference>
<evidence type="ECO:0000259" key="3">
    <source>
        <dbReference type="PROSITE" id="PS51205"/>
    </source>
</evidence>
<feature type="repeat" description="ANK" evidence="1">
    <location>
        <begin position="800"/>
        <end position="832"/>
    </location>
</feature>
<dbReference type="GO" id="GO:0005770">
    <property type="term" value="C:late endosome"/>
    <property type="evidence" value="ECO:0007669"/>
    <property type="project" value="TreeGrafter"/>
</dbReference>
<dbReference type="CDD" id="cd22886">
    <property type="entry name" value="ANKRD27_zf2"/>
    <property type="match status" value="1"/>
</dbReference>
<accession>A0A9D4DZS7</accession>
<feature type="repeat" description="ANK" evidence="1">
    <location>
        <begin position="508"/>
        <end position="540"/>
    </location>
</feature>
<feature type="repeat" description="ANK" evidence="1">
    <location>
        <begin position="541"/>
        <end position="562"/>
    </location>
</feature>
<dbReference type="InterPro" id="IPR002110">
    <property type="entry name" value="Ankyrin_rpt"/>
</dbReference>
<feature type="repeat" description="ANK" evidence="1">
    <location>
        <begin position="866"/>
        <end position="890"/>
    </location>
</feature>
<dbReference type="GO" id="GO:0030133">
    <property type="term" value="C:transport vesicle"/>
    <property type="evidence" value="ECO:0007669"/>
    <property type="project" value="TreeGrafter"/>
</dbReference>
<keyword evidence="5" id="KW-1185">Reference proteome</keyword>
<feature type="repeat" description="ANK" evidence="1">
    <location>
        <begin position="475"/>
        <end position="507"/>
    </location>
</feature>
<reference evidence="4" key="1">
    <citation type="journal article" date="2019" name="bioRxiv">
        <title>The Genome of the Zebra Mussel, Dreissena polymorpha: A Resource for Invasive Species Research.</title>
        <authorList>
            <person name="McCartney M.A."/>
            <person name="Auch B."/>
            <person name="Kono T."/>
            <person name="Mallez S."/>
            <person name="Zhang Y."/>
            <person name="Obille A."/>
            <person name="Becker A."/>
            <person name="Abrahante J.E."/>
            <person name="Garbe J."/>
            <person name="Badalamenti J.P."/>
            <person name="Herman A."/>
            <person name="Mangelson H."/>
            <person name="Liachko I."/>
            <person name="Sullivan S."/>
            <person name="Sone E.D."/>
            <person name="Koren S."/>
            <person name="Silverstein K.A.T."/>
            <person name="Beckman K.B."/>
            <person name="Gohl D.M."/>
        </authorList>
    </citation>
    <scope>NUCLEOTIDE SEQUENCE</scope>
    <source>
        <strain evidence="4">Duluth1</strain>
        <tissue evidence="4">Whole animal</tissue>
    </source>
</reference>
<protein>
    <recommendedName>
        <fullName evidence="3">VPS9 domain-containing protein</fullName>
    </recommendedName>
</protein>